<keyword evidence="2 9" id="KW-0812">Transmembrane</keyword>
<feature type="transmembrane region" description="Helical" evidence="9">
    <location>
        <begin position="149"/>
        <end position="169"/>
    </location>
</feature>
<dbReference type="GO" id="GO:0016020">
    <property type="term" value="C:membrane"/>
    <property type="evidence" value="ECO:0007669"/>
    <property type="project" value="UniProtKB-SubCell"/>
</dbReference>
<keyword evidence="3 9" id="KW-1133">Transmembrane helix</keyword>
<dbReference type="FunFam" id="1.20.1070.10:FF:000017">
    <property type="entry name" value="lysophosphatidic acid receptor 4"/>
    <property type="match status" value="1"/>
</dbReference>
<dbReference type="AlphaFoldDB" id="A0A8C6XPF4"/>
<evidence type="ECO:0000256" key="4">
    <source>
        <dbReference type="ARBA" id="ARBA00023040"/>
    </source>
</evidence>
<dbReference type="PRINTS" id="PR01157">
    <property type="entry name" value="P2YPURNOCPTR"/>
</dbReference>
<keyword evidence="5 9" id="KW-0472">Membrane</keyword>
<proteinExistence type="predicted"/>
<evidence type="ECO:0000256" key="8">
    <source>
        <dbReference type="ARBA" id="ARBA00023224"/>
    </source>
</evidence>
<dbReference type="OrthoDB" id="5960344at2759"/>
<protein>
    <recommendedName>
        <fullName evidence="10">G-protein coupled receptors family 1 profile domain-containing protein</fullName>
    </recommendedName>
</protein>
<name>A0A8C6XPF4_NAJNA</name>
<keyword evidence="4" id="KW-0297">G-protein coupled receptor</keyword>
<accession>A0A8C6XPF4</accession>
<dbReference type="CDD" id="cd14982">
    <property type="entry name" value="7tmA_purinoceptor-like"/>
    <property type="match status" value="1"/>
</dbReference>
<dbReference type="PROSITE" id="PS51257">
    <property type="entry name" value="PROKAR_LIPOPROTEIN"/>
    <property type="match status" value="1"/>
</dbReference>
<keyword evidence="6" id="KW-1015">Disulfide bond</keyword>
<reference evidence="11" key="1">
    <citation type="submission" date="2025-08" db="UniProtKB">
        <authorList>
            <consortium name="Ensembl"/>
        </authorList>
    </citation>
    <scope>IDENTIFICATION</scope>
</reference>
<evidence type="ECO:0000256" key="6">
    <source>
        <dbReference type="ARBA" id="ARBA00023157"/>
    </source>
</evidence>
<feature type="transmembrane region" description="Helical" evidence="9">
    <location>
        <begin position="34"/>
        <end position="58"/>
    </location>
</feature>
<reference evidence="11" key="2">
    <citation type="submission" date="2025-09" db="UniProtKB">
        <authorList>
            <consortium name="Ensembl"/>
        </authorList>
    </citation>
    <scope>IDENTIFICATION</scope>
</reference>
<dbReference type="OMA" id="TTSHCKW"/>
<dbReference type="InterPro" id="IPR000276">
    <property type="entry name" value="GPCR_Rhodpsn"/>
</dbReference>
<sequence length="366" mass="41599">MRPRVRILFREKMENQTAANASQGCSLRADFQYFLFPAVYIPVFVLGLLENGTALYLLTCRVSRPPRSYVYLLNLATVDTLFVCILPFKIHYHLHRNNWAFGDVACRVTGSMYFLNIYLSVAFFTAICVDRYVAVLHPLAYLRVRSGHYALIAVILWAIGLGVAGSLVLGGPLDANISHAQVCFESFGEASWKRRMLPYNICVLVFGFLIPFVVILISYPLIARRISHISESAFKRKALNTIYLILFICVSCFLPFHLTHLLHLLMRLGFIQSCPLATSIYQLRRVTLALVSVNCCLNPLLYYYTLANKWWPCQLRWQKRTSKVYTVSGGCRGRPNQRTALSPVANEAIRVEAPRKFAGGVVWQKV</sequence>
<dbReference type="PROSITE" id="PS50262">
    <property type="entry name" value="G_PROTEIN_RECEP_F1_2"/>
    <property type="match status" value="1"/>
</dbReference>
<comment type="subcellular location">
    <subcellularLocation>
        <location evidence="1">Membrane</location>
        <topology evidence="1">Multi-pass membrane protein</topology>
    </subcellularLocation>
</comment>
<dbReference type="GO" id="GO:0008142">
    <property type="term" value="F:oxysterol binding"/>
    <property type="evidence" value="ECO:0007669"/>
    <property type="project" value="InterPro"/>
</dbReference>
<evidence type="ECO:0000313" key="11">
    <source>
        <dbReference type="Ensembl" id="ENSNNAP00000017149.1"/>
    </source>
</evidence>
<dbReference type="InterPro" id="IPR047160">
    <property type="entry name" value="GP183-like"/>
</dbReference>
<evidence type="ECO:0000256" key="7">
    <source>
        <dbReference type="ARBA" id="ARBA00023170"/>
    </source>
</evidence>
<dbReference type="Pfam" id="PF00001">
    <property type="entry name" value="7tm_1"/>
    <property type="match status" value="1"/>
</dbReference>
<dbReference type="PRINTS" id="PR00237">
    <property type="entry name" value="GPCRRHODOPSN"/>
</dbReference>
<evidence type="ECO:0000256" key="5">
    <source>
        <dbReference type="ARBA" id="ARBA00023136"/>
    </source>
</evidence>
<evidence type="ECO:0000259" key="10">
    <source>
        <dbReference type="PROSITE" id="PS50262"/>
    </source>
</evidence>
<keyword evidence="8" id="KW-0807">Transducer</keyword>
<dbReference type="PANTHER" id="PTHR24237:SF37">
    <property type="entry name" value="COAGULATION FACTOR II (THROMBIN) RECEPTOR-LIKE 2-RELATED"/>
    <property type="match status" value="1"/>
</dbReference>
<evidence type="ECO:0000313" key="12">
    <source>
        <dbReference type="Proteomes" id="UP000694559"/>
    </source>
</evidence>
<keyword evidence="12" id="KW-1185">Reference proteome</keyword>
<evidence type="ECO:0000256" key="1">
    <source>
        <dbReference type="ARBA" id="ARBA00004141"/>
    </source>
</evidence>
<feature type="transmembrane region" description="Helical" evidence="9">
    <location>
        <begin position="70"/>
        <end position="90"/>
    </location>
</feature>
<feature type="domain" description="G-protein coupled receptors family 1 profile" evidence="10">
    <location>
        <begin position="50"/>
        <end position="302"/>
    </location>
</feature>
<feature type="transmembrane region" description="Helical" evidence="9">
    <location>
        <begin position="197"/>
        <end position="222"/>
    </location>
</feature>
<dbReference type="Ensembl" id="ENSNNAT00000018001.1">
    <property type="protein sequence ID" value="ENSNNAP00000017149.1"/>
    <property type="gene ID" value="ENSNNAG00000011530.1"/>
</dbReference>
<feature type="transmembrane region" description="Helical" evidence="9">
    <location>
        <begin position="110"/>
        <end position="129"/>
    </location>
</feature>
<evidence type="ECO:0000256" key="9">
    <source>
        <dbReference type="SAM" id="Phobius"/>
    </source>
</evidence>
<dbReference type="GO" id="GO:0004930">
    <property type="term" value="F:G protein-coupled receptor activity"/>
    <property type="evidence" value="ECO:0007669"/>
    <property type="project" value="UniProtKB-KW"/>
</dbReference>
<evidence type="ECO:0000256" key="2">
    <source>
        <dbReference type="ARBA" id="ARBA00022692"/>
    </source>
</evidence>
<evidence type="ECO:0000256" key="3">
    <source>
        <dbReference type="ARBA" id="ARBA00022989"/>
    </source>
</evidence>
<organism evidence="11 12">
    <name type="scientific">Naja naja</name>
    <name type="common">Indian cobra</name>
    <dbReference type="NCBI Taxonomy" id="35670"/>
    <lineage>
        <taxon>Eukaryota</taxon>
        <taxon>Metazoa</taxon>
        <taxon>Chordata</taxon>
        <taxon>Craniata</taxon>
        <taxon>Vertebrata</taxon>
        <taxon>Euteleostomi</taxon>
        <taxon>Lepidosauria</taxon>
        <taxon>Squamata</taxon>
        <taxon>Bifurcata</taxon>
        <taxon>Unidentata</taxon>
        <taxon>Episquamata</taxon>
        <taxon>Toxicofera</taxon>
        <taxon>Serpentes</taxon>
        <taxon>Colubroidea</taxon>
        <taxon>Elapidae</taxon>
        <taxon>Elapinae</taxon>
        <taxon>Naja</taxon>
    </lineage>
</organism>
<keyword evidence="7" id="KW-0675">Receptor</keyword>
<dbReference type="GeneTree" id="ENSGT01150000286937"/>
<dbReference type="SUPFAM" id="SSF81321">
    <property type="entry name" value="Family A G protein-coupled receptor-like"/>
    <property type="match status" value="1"/>
</dbReference>
<dbReference type="Gene3D" id="1.20.1070.10">
    <property type="entry name" value="Rhodopsin 7-helix transmembrane proteins"/>
    <property type="match status" value="1"/>
</dbReference>
<dbReference type="Proteomes" id="UP000694559">
    <property type="component" value="Unplaced"/>
</dbReference>
<dbReference type="PANTHER" id="PTHR24237">
    <property type="entry name" value="G-PROTEIN COUPLED RECEPTOR"/>
    <property type="match status" value="1"/>
</dbReference>
<feature type="transmembrane region" description="Helical" evidence="9">
    <location>
        <begin position="242"/>
        <end position="266"/>
    </location>
</feature>
<dbReference type="InterPro" id="IPR017452">
    <property type="entry name" value="GPCR_Rhodpsn_7TM"/>
</dbReference>